<dbReference type="OrthoDB" id="76567at2759"/>
<dbReference type="Proteomes" id="UP000325558">
    <property type="component" value="Unassembled WGS sequence"/>
</dbReference>
<name>A0A5N6YLF0_9EURO</name>
<sequence length="315" mass="35760">MPSMAQDMALPLEDVLSSSAFTAELPEGIPQGTGSTIQAVKRLVIRQLENPQRPSYLLLQNVPPGLIDRATENRNLVGSRRVRFCYNCGTRQLIVKFPGYPHEAGARSLGHIFRKAFDRFGLEDQYQSLGSGLADNGRVRKEPDDQWVPMPEYLPAGRNLNWPTVALECGWSESLGQLRRDASIWLGNFGTRAVIIVSVERRQHEIQVEKWVPTAGRSARGGQHLQSVCAQTISIKETTSDLLINGPYLRINFAEFWLREPAEGETDYVFPHCALEKMANEVWVRQDIWLRGRNEELLEISDEEVELWEEEDTDE</sequence>
<evidence type="ECO:0000313" key="1">
    <source>
        <dbReference type="EMBL" id="KAE8346211.1"/>
    </source>
</evidence>
<dbReference type="EMBL" id="ML737117">
    <property type="protein sequence ID" value="KAE8346211.1"/>
    <property type="molecule type" value="Genomic_DNA"/>
</dbReference>
<accession>A0A5N6YLF0</accession>
<gene>
    <name evidence="1" type="ORF">BDV24DRAFT_159008</name>
</gene>
<dbReference type="AlphaFoldDB" id="A0A5N6YLF0"/>
<protein>
    <submittedName>
        <fullName evidence="1">Uncharacterized protein</fullName>
    </submittedName>
</protein>
<organism evidence="1">
    <name type="scientific">Aspergillus arachidicola</name>
    <dbReference type="NCBI Taxonomy" id="656916"/>
    <lineage>
        <taxon>Eukaryota</taxon>
        <taxon>Fungi</taxon>
        <taxon>Dikarya</taxon>
        <taxon>Ascomycota</taxon>
        <taxon>Pezizomycotina</taxon>
        <taxon>Eurotiomycetes</taxon>
        <taxon>Eurotiomycetidae</taxon>
        <taxon>Eurotiales</taxon>
        <taxon>Aspergillaceae</taxon>
        <taxon>Aspergillus</taxon>
        <taxon>Aspergillus subgen. Circumdati</taxon>
    </lineage>
</organism>
<proteinExistence type="predicted"/>
<reference evidence="1" key="1">
    <citation type="submission" date="2019-04" db="EMBL/GenBank/DDBJ databases">
        <title>Friends and foes A comparative genomics study of 23 Aspergillus species from section Flavi.</title>
        <authorList>
            <consortium name="DOE Joint Genome Institute"/>
            <person name="Kjaerbolling I."/>
            <person name="Vesth T."/>
            <person name="Frisvad J.C."/>
            <person name="Nybo J.L."/>
            <person name="Theobald S."/>
            <person name="Kildgaard S."/>
            <person name="Isbrandt T."/>
            <person name="Kuo A."/>
            <person name="Sato A."/>
            <person name="Lyhne E.K."/>
            <person name="Kogle M.E."/>
            <person name="Wiebenga A."/>
            <person name="Kun R.S."/>
            <person name="Lubbers R.J."/>
            <person name="Makela M.R."/>
            <person name="Barry K."/>
            <person name="Chovatia M."/>
            <person name="Clum A."/>
            <person name="Daum C."/>
            <person name="Haridas S."/>
            <person name="He G."/>
            <person name="LaButti K."/>
            <person name="Lipzen A."/>
            <person name="Mondo S."/>
            <person name="Riley R."/>
            <person name="Salamov A."/>
            <person name="Simmons B.A."/>
            <person name="Magnuson J.K."/>
            <person name="Henrissat B."/>
            <person name="Mortensen U.H."/>
            <person name="Larsen T.O."/>
            <person name="Devries R.P."/>
            <person name="Grigoriev I.V."/>
            <person name="Machida M."/>
            <person name="Baker S.E."/>
            <person name="Andersen M.R."/>
        </authorList>
    </citation>
    <scope>NUCLEOTIDE SEQUENCE</scope>
    <source>
        <strain evidence="1">CBS 117612</strain>
    </source>
</reference>